<evidence type="ECO:0008006" key="3">
    <source>
        <dbReference type="Google" id="ProtNLM"/>
    </source>
</evidence>
<dbReference type="SUPFAM" id="SSF53335">
    <property type="entry name" value="S-adenosyl-L-methionine-dependent methyltransferases"/>
    <property type="match status" value="1"/>
</dbReference>
<protein>
    <recommendedName>
        <fullName evidence="3">O-methyltransferase domain-containing protein</fullName>
    </recommendedName>
</protein>
<evidence type="ECO:0000313" key="1">
    <source>
        <dbReference type="EMBL" id="CAF4322780.1"/>
    </source>
</evidence>
<dbReference type="InterPro" id="IPR016461">
    <property type="entry name" value="COMT-like"/>
</dbReference>
<dbReference type="EMBL" id="CAJOAX010054061">
    <property type="protein sequence ID" value="CAF4322780.1"/>
    <property type="molecule type" value="Genomic_DNA"/>
</dbReference>
<organism evidence="1 2">
    <name type="scientific">Rotaria sordida</name>
    <dbReference type="NCBI Taxonomy" id="392033"/>
    <lineage>
        <taxon>Eukaryota</taxon>
        <taxon>Metazoa</taxon>
        <taxon>Spiralia</taxon>
        <taxon>Gnathifera</taxon>
        <taxon>Rotifera</taxon>
        <taxon>Eurotatoria</taxon>
        <taxon>Bdelloidea</taxon>
        <taxon>Philodinida</taxon>
        <taxon>Philodinidae</taxon>
        <taxon>Rotaria</taxon>
    </lineage>
</organism>
<feature type="non-terminal residue" evidence="1">
    <location>
        <position position="1"/>
    </location>
</feature>
<sequence length="66" mass="7566">HIILPGESLSNWQTHAIDVIMAVIFENARERTQDECEQLLKKAGFELKQMYPIQAPHSIIEAIVIH</sequence>
<name>A0A820JAG2_9BILA</name>
<evidence type="ECO:0000313" key="2">
    <source>
        <dbReference type="Proteomes" id="UP000663823"/>
    </source>
</evidence>
<comment type="caution">
    <text evidence="1">The sequence shown here is derived from an EMBL/GenBank/DDBJ whole genome shotgun (WGS) entry which is preliminary data.</text>
</comment>
<reference evidence="1" key="1">
    <citation type="submission" date="2021-02" db="EMBL/GenBank/DDBJ databases">
        <authorList>
            <person name="Nowell W R."/>
        </authorList>
    </citation>
    <scope>NUCLEOTIDE SEQUENCE</scope>
</reference>
<accession>A0A820JAG2</accession>
<dbReference type="InterPro" id="IPR029063">
    <property type="entry name" value="SAM-dependent_MTases_sf"/>
</dbReference>
<dbReference type="GO" id="GO:0008168">
    <property type="term" value="F:methyltransferase activity"/>
    <property type="evidence" value="ECO:0007669"/>
    <property type="project" value="InterPro"/>
</dbReference>
<proteinExistence type="predicted"/>
<dbReference type="Gene3D" id="3.40.50.150">
    <property type="entry name" value="Vaccinia Virus protein VP39"/>
    <property type="match status" value="1"/>
</dbReference>
<gene>
    <name evidence="1" type="ORF">OTI717_LOCUS42708</name>
</gene>
<dbReference type="Proteomes" id="UP000663823">
    <property type="component" value="Unassembled WGS sequence"/>
</dbReference>
<dbReference type="AlphaFoldDB" id="A0A820JAG2"/>
<dbReference type="PROSITE" id="PS51683">
    <property type="entry name" value="SAM_OMT_II"/>
    <property type="match status" value="1"/>
</dbReference>